<organism evidence="1 2">
    <name type="scientific">Flemingia macrophylla</name>
    <dbReference type="NCBI Taxonomy" id="520843"/>
    <lineage>
        <taxon>Eukaryota</taxon>
        <taxon>Viridiplantae</taxon>
        <taxon>Streptophyta</taxon>
        <taxon>Embryophyta</taxon>
        <taxon>Tracheophyta</taxon>
        <taxon>Spermatophyta</taxon>
        <taxon>Magnoliopsida</taxon>
        <taxon>eudicotyledons</taxon>
        <taxon>Gunneridae</taxon>
        <taxon>Pentapetalae</taxon>
        <taxon>rosids</taxon>
        <taxon>fabids</taxon>
        <taxon>Fabales</taxon>
        <taxon>Fabaceae</taxon>
        <taxon>Papilionoideae</taxon>
        <taxon>50 kb inversion clade</taxon>
        <taxon>NPAAA clade</taxon>
        <taxon>indigoferoid/millettioid clade</taxon>
        <taxon>Phaseoleae</taxon>
        <taxon>Flemingia</taxon>
    </lineage>
</organism>
<sequence length="154" mass="16587">MLLKLTDLVCLYGPSSWLSSVYAEAAIYPMANSAAQEAVTSFPVAPPHPLSPRDRHLRATATATLRATPRATATATFATAITTGPSPFFLSCPFTPRDPEANPHSRRDSYRDWPFTSLVTSPPSGVSPSFVIPLEKTLNLSTVSVELDLEGLKI</sequence>
<comment type="caution">
    <text evidence="1">The sequence shown here is derived from an EMBL/GenBank/DDBJ whole genome shotgun (WGS) entry which is preliminary data.</text>
</comment>
<proteinExistence type="predicted"/>
<gene>
    <name evidence="1" type="ORF">Fmac_032683</name>
</gene>
<evidence type="ECO:0000313" key="1">
    <source>
        <dbReference type="EMBL" id="KAL2318807.1"/>
    </source>
</evidence>
<keyword evidence="2" id="KW-1185">Reference proteome</keyword>
<dbReference type="Proteomes" id="UP001603857">
    <property type="component" value="Unassembled WGS sequence"/>
</dbReference>
<dbReference type="EMBL" id="JBGMDY010000011">
    <property type="protein sequence ID" value="KAL2318807.1"/>
    <property type="molecule type" value="Genomic_DNA"/>
</dbReference>
<protein>
    <submittedName>
        <fullName evidence="1">Uncharacterized protein</fullName>
    </submittedName>
</protein>
<accession>A0ABD1L5N0</accession>
<name>A0ABD1L5N0_9FABA</name>
<evidence type="ECO:0000313" key="2">
    <source>
        <dbReference type="Proteomes" id="UP001603857"/>
    </source>
</evidence>
<dbReference type="AlphaFoldDB" id="A0ABD1L5N0"/>
<reference evidence="1 2" key="1">
    <citation type="submission" date="2024-08" db="EMBL/GenBank/DDBJ databases">
        <title>Insights into the chromosomal genome structure of Flemingia macrophylla.</title>
        <authorList>
            <person name="Ding Y."/>
            <person name="Zhao Y."/>
            <person name="Bi W."/>
            <person name="Wu M."/>
            <person name="Zhao G."/>
            <person name="Gong Y."/>
            <person name="Li W."/>
            <person name="Zhang P."/>
        </authorList>
    </citation>
    <scope>NUCLEOTIDE SEQUENCE [LARGE SCALE GENOMIC DNA]</scope>
    <source>
        <strain evidence="1">DYQJB</strain>
        <tissue evidence="1">Leaf</tissue>
    </source>
</reference>